<dbReference type="EMBL" id="JBHSNC010000051">
    <property type="protein sequence ID" value="MFC5531048.1"/>
    <property type="molecule type" value="Genomic_DNA"/>
</dbReference>
<keyword evidence="11" id="KW-0594">Phospholipid biosynthesis</keyword>
<keyword evidence="12" id="KW-1208">Phospholipid metabolism</keyword>
<dbReference type="PROSITE" id="PS00379">
    <property type="entry name" value="CDP_ALCOHOL_P_TRANSF"/>
    <property type="match status" value="1"/>
</dbReference>
<evidence type="ECO:0000256" key="7">
    <source>
        <dbReference type="ARBA" id="ARBA00022692"/>
    </source>
</evidence>
<evidence type="ECO:0000313" key="17">
    <source>
        <dbReference type="Proteomes" id="UP001596108"/>
    </source>
</evidence>
<comment type="function">
    <text evidence="1">This protein catalyzes the committed step to the synthesis of the acidic phospholipids.</text>
</comment>
<protein>
    <recommendedName>
        <fullName evidence="13">Phosphatidylglycerophosphate synthase</fullName>
    </recommendedName>
</protein>
<evidence type="ECO:0000256" key="15">
    <source>
        <dbReference type="SAM" id="Phobius"/>
    </source>
</evidence>
<sequence length="170" mass="18677">MNVPNTLTMSRFILIPLFLALYFYDYSIAALIVVLLAGLTDVLDGYIARRNGQITVTGMMLDPLADKLMMLAVIVALLAGGSLPWEAFGVMAFREVGMIITTAYFYFTGYKTVPANRLGKLTAVVYYLAILLLFLEEPGGTAVLWCGIGLSYVASGIYFVKFRMLNRASS</sequence>
<feature type="transmembrane region" description="Helical" evidence="15">
    <location>
        <begin position="141"/>
        <end position="160"/>
    </location>
</feature>
<evidence type="ECO:0000256" key="3">
    <source>
        <dbReference type="ARBA" id="ARBA00005189"/>
    </source>
</evidence>
<keyword evidence="5" id="KW-0444">Lipid biosynthesis</keyword>
<dbReference type="InterPro" id="IPR043130">
    <property type="entry name" value="CDP-OH_PTrfase_TM_dom"/>
</dbReference>
<comment type="subcellular location">
    <subcellularLocation>
        <location evidence="2">Membrane</location>
        <topology evidence="2">Multi-pass membrane protein</topology>
    </subcellularLocation>
</comment>
<keyword evidence="17" id="KW-1185">Reference proteome</keyword>
<dbReference type="InterPro" id="IPR048254">
    <property type="entry name" value="CDP_ALCOHOL_P_TRANSF_CS"/>
</dbReference>
<feature type="transmembrane region" description="Helical" evidence="15">
    <location>
        <begin position="12"/>
        <end position="43"/>
    </location>
</feature>
<evidence type="ECO:0000256" key="5">
    <source>
        <dbReference type="ARBA" id="ARBA00022516"/>
    </source>
</evidence>
<comment type="caution">
    <text evidence="16">The sequence shown here is derived from an EMBL/GenBank/DDBJ whole genome shotgun (WGS) entry which is preliminary data.</text>
</comment>
<keyword evidence="8 15" id="KW-1133">Transmembrane helix</keyword>
<name>A0ABW0R202_9BACL</name>
<feature type="transmembrane region" description="Helical" evidence="15">
    <location>
        <begin position="64"/>
        <end position="81"/>
    </location>
</feature>
<dbReference type="InterPro" id="IPR000462">
    <property type="entry name" value="CDP-OH_P_trans"/>
</dbReference>
<dbReference type="PANTHER" id="PTHR14269:SF11">
    <property type="entry name" value="CDP-DIACYLGLYCEROL--GLYCEROL-3-PHOSPHATE 3-PHOSPHATIDYLTRANSFERASE"/>
    <property type="match status" value="1"/>
</dbReference>
<keyword evidence="9" id="KW-0443">Lipid metabolism</keyword>
<evidence type="ECO:0000313" key="16">
    <source>
        <dbReference type="EMBL" id="MFC5531048.1"/>
    </source>
</evidence>
<organism evidence="16 17">
    <name type="scientific">Cohnella yongneupensis</name>
    <dbReference type="NCBI Taxonomy" id="425006"/>
    <lineage>
        <taxon>Bacteria</taxon>
        <taxon>Bacillati</taxon>
        <taxon>Bacillota</taxon>
        <taxon>Bacilli</taxon>
        <taxon>Bacillales</taxon>
        <taxon>Paenibacillaceae</taxon>
        <taxon>Cohnella</taxon>
    </lineage>
</organism>
<evidence type="ECO:0000256" key="4">
    <source>
        <dbReference type="ARBA" id="ARBA00010441"/>
    </source>
</evidence>
<evidence type="ECO:0000256" key="6">
    <source>
        <dbReference type="ARBA" id="ARBA00022679"/>
    </source>
</evidence>
<gene>
    <name evidence="16" type="ORF">ACFPQ4_16645</name>
</gene>
<keyword evidence="10 15" id="KW-0472">Membrane</keyword>
<evidence type="ECO:0000256" key="10">
    <source>
        <dbReference type="ARBA" id="ARBA00023136"/>
    </source>
</evidence>
<proteinExistence type="inferred from homology"/>
<accession>A0ABW0R202</accession>
<evidence type="ECO:0000256" key="13">
    <source>
        <dbReference type="ARBA" id="ARBA00033018"/>
    </source>
</evidence>
<evidence type="ECO:0000256" key="2">
    <source>
        <dbReference type="ARBA" id="ARBA00004141"/>
    </source>
</evidence>
<dbReference type="InterPro" id="IPR004570">
    <property type="entry name" value="Phosphatidylglycerol_P_synth"/>
</dbReference>
<evidence type="ECO:0000256" key="14">
    <source>
        <dbReference type="RuleBase" id="RU003750"/>
    </source>
</evidence>
<evidence type="ECO:0000256" key="9">
    <source>
        <dbReference type="ARBA" id="ARBA00023098"/>
    </source>
</evidence>
<evidence type="ECO:0000256" key="12">
    <source>
        <dbReference type="ARBA" id="ARBA00023264"/>
    </source>
</evidence>
<dbReference type="InterPro" id="IPR050324">
    <property type="entry name" value="CDP-alcohol_PTase-I"/>
</dbReference>
<dbReference type="Gene3D" id="1.20.120.1760">
    <property type="match status" value="1"/>
</dbReference>
<dbReference type="PIRSF" id="PIRSF000847">
    <property type="entry name" value="Phos_ph_gly_syn"/>
    <property type="match status" value="1"/>
</dbReference>
<keyword evidence="7 15" id="KW-0812">Transmembrane</keyword>
<evidence type="ECO:0000256" key="11">
    <source>
        <dbReference type="ARBA" id="ARBA00023209"/>
    </source>
</evidence>
<dbReference type="Proteomes" id="UP001596108">
    <property type="component" value="Unassembled WGS sequence"/>
</dbReference>
<evidence type="ECO:0000256" key="8">
    <source>
        <dbReference type="ARBA" id="ARBA00022989"/>
    </source>
</evidence>
<dbReference type="PANTHER" id="PTHR14269">
    <property type="entry name" value="CDP-DIACYLGLYCEROL--GLYCEROL-3-PHOSPHATE 3-PHOSPHATIDYLTRANSFERASE-RELATED"/>
    <property type="match status" value="1"/>
</dbReference>
<dbReference type="RefSeq" id="WP_378112990.1">
    <property type="nucleotide sequence ID" value="NZ_JBHSNC010000051.1"/>
</dbReference>
<comment type="similarity">
    <text evidence="4 14">Belongs to the CDP-alcohol phosphatidyltransferase class-I family.</text>
</comment>
<feature type="transmembrane region" description="Helical" evidence="15">
    <location>
        <begin position="118"/>
        <end position="135"/>
    </location>
</feature>
<dbReference type="Pfam" id="PF01066">
    <property type="entry name" value="CDP-OH_P_transf"/>
    <property type="match status" value="1"/>
</dbReference>
<comment type="pathway">
    <text evidence="3">Lipid metabolism.</text>
</comment>
<evidence type="ECO:0000256" key="1">
    <source>
        <dbReference type="ARBA" id="ARBA00003973"/>
    </source>
</evidence>
<keyword evidence="6 14" id="KW-0808">Transferase</keyword>
<reference evidence="17" key="1">
    <citation type="journal article" date="2019" name="Int. J. Syst. Evol. Microbiol.">
        <title>The Global Catalogue of Microorganisms (GCM) 10K type strain sequencing project: providing services to taxonomists for standard genome sequencing and annotation.</title>
        <authorList>
            <consortium name="The Broad Institute Genomics Platform"/>
            <consortium name="The Broad Institute Genome Sequencing Center for Infectious Disease"/>
            <person name="Wu L."/>
            <person name="Ma J."/>
        </authorList>
    </citation>
    <scope>NUCLEOTIDE SEQUENCE [LARGE SCALE GENOMIC DNA]</scope>
    <source>
        <strain evidence="17">CGMCC 1.18578</strain>
    </source>
</reference>